<sequence length="70" mass="7882">SDLLEIVDLMYQRGSIIVVSQLPVENWYKMIGDSTHADAILDRLVHGSIKIELKGESMRKIQSPLTEGDQ</sequence>
<proteinExistence type="predicted"/>
<protein>
    <submittedName>
        <fullName evidence="1">ATP-binding protein</fullName>
    </submittedName>
</protein>
<dbReference type="Proteomes" id="UP000682682">
    <property type="component" value="Unassembled WGS sequence"/>
</dbReference>
<name>A0ACC5U3M1_ECOLX</name>
<evidence type="ECO:0000313" key="1">
    <source>
        <dbReference type="EMBL" id="MBT2808425.1"/>
    </source>
</evidence>
<keyword evidence="1" id="KW-0547">Nucleotide-binding</keyword>
<organism evidence="1 2">
    <name type="scientific">Escherichia coli</name>
    <dbReference type="NCBI Taxonomy" id="562"/>
    <lineage>
        <taxon>Bacteria</taxon>
        <taxon>Pseudomonadati</taxon>
        <taxon>Pseudomonadota</taxon>
        <taxon>Gammaproteobacteria</taxon>
        <taxon>Enterobacterales</taxon>
        <taxon>Enterobacteriaceae</taxon>
        <taxon>Escherichia</taxon>
    </lineage>
</organism>
<reference evidence="1 2" key="1">
    <citation type="journal article" date="2021" name="Diagn. Microbiol. Infect. Dis.">
        <title>Molecular epidemiology of NDM-5-producing Escherichia coli high-risk clones identified in two Italian hospitals in 2017-2019.</title>
        <authorList>
            <person name="Bibbolino G."/>
            <person name="Di Lella F.M."/>
            <person name="Oliva A."/>
            <person name="Lichtner M."/>
            <person name="Del Borgo C."/>
            <person name="Raponi G."/>
            <person name="Trancassini M."/>
            <person name="Mengoni F."/>
            <person name="Arcari G."/>
            <person name="Antonelli G."/>
            <person name="Carattoli A."/>
        </authorList>
    </citation>
    <scope>NUCLEOTIDE SEQUENCE [LARGE SCALE GENOMIC DNA]</scope>
    <source>
        <strain evidence="1 2">LT-1</strain>
    </source>
</reference>
<accession>A0ACC5U3M1</accession>
<keyword evidence="1" id="KW-0067">ATP-binding</keyword>
<evidence type="ECO:0000313" key="2">
    <source>
        <dbReference type="Proteomes" id="UP000682682"/>
    </source>
</evidence>
<dbReference type="EMBL" id="JACZEO010000064">
    <property type="protein sequence ID" value="MBT2808425.1"/>
    <property type="molecule type" value="Genomic_DNA"/>
</dbReference>
<feature type="non-terminal residue" evidence="1">
    <location>
        <position position="1"/>
    </location>
</feature>
<gene>
    <name evidence="1" type="ORF">ID255_22995</name>
</gene>
<comment type="caution">
    <text evidence="1">The sequence shown here is derived from an EMBL/GenBank/DDBJ whole genome shotgun (WGS) entry which is preliminary data.</text>
</comment>